<dbReference type="KEGG" id="lak:106161224"/>
<dbReference type="RefSeq" id="XP_013393570.1">
    <property type="nucleotide sequence ID" value="XM_013538116.1"/>
</dbReference>
<feature type="transmembrane region" description="Helical" evidence="5">
    <location>
        <begin position="289"/>
        <end position="310"/>
    </location>
</feature>
<dbReference type="RefSeq" id="XP_013393572.1">
    <property type="nucleotide sequence ID" value="XM_013538118.1"/>
</dbReference>
<keyword evidence="2 5" id="KW-0812">Transmembrane</keyword>
<sequence>MANIGEDNITILDCDESKNPAWEYKYAFTVWVMGAICVFGIMGNVMAYFVLLQDKTKLVHFYLLRSLSCADFCFLTSTFFMVVVPNFCLNTGQCIVFYHGIYAYMEAYMWPFHSMANTASKWFLILVATERFIAMCRPYQYTTLNNMKYAQYGVVVLTVFLLIYNTPKFFEAYVEHINCTDYSKAVLRFTDLAKTHSYKVVYTAVFDFMVYVLCPLLILLVMNAKIIMALRQQRLSRKRMGRGDNYDTNITMVLVINVLVFITCQLPSISVAVYNAIGEKSETYQNYFVPFNNALVTLNCAINPIIYCTVGRRFRQLMKECLCGKQAAKYKKKRQKQKSEVSIPKTTSTTVDLDCVKTCDKNAQTKPLVQNSV</sequence>
<keyword evidence="3 5" id="KW-1133">Transmembrane helix</keyword>
<gene>
    <name evidence="8 9 10 11 12 13" type="primary">LOC106161224</name>
</gene>
<evidence type="ECO:0000313" key="12">
    <source>
        <dbReference type="RefSeq" id="XP_013393573.1"/>
    </source>
</evidence>
<evidence type="ECO:0000256" key="4">
    <source>
        <dbReference type="ARBA" id="ARBA00023136"/>
    </source>
</evidence>
<keyword evidence="4 5" id="KW-0472">Membrane</keyword>
<feature type="transmembrane region" description="Helical" evidence="5">
    <location>
        <begin position="149"/>
        <end position="166"/>
    </location>
</feature>
<reference evidence="8 9" key="1">
    <citation type="submission" date="2025-04" db="UniProtKB">
        <authorList>
            <consortium name="RefSeq"/>
        </authorList>
    </citation>
    <scope>IDENTIFICATION</scope>
    <source>
        <tissue evidence="8 9">Gonads</tissue>
    </source>
</reference>
<accession>A0A1S3I5P4</accession>
<evidence type="ECO:0000256" key="1">
    <source>
        <dbReference type="ARBA" id="ARBA00004370"/>
    </source>
</evidence>
<keyword evidence="7" id="KW-1185">Reference proteome</keyword>
<dbReference type="InterPro" id="IPR017452">
    <property type="entry name" value="GPCR_Rhodpsn_7TM"/>
</dbReference>
<evidence type="ECO:0000313" key="8">
    <source>
        <dbReference type="RefSeq" id="XP_013393569.1"/>
    </source>
</evidence>
<dbReference type="PANTHER" id="PTHR46641:SF2">
    <property type="entry name" value="FMRFAMIDE RECEPTOR"/>
    <property type="match status" value="1"/>
</dbReference>
<evidence type="ECO:0000313" key="10">
    <source>
        <dbReference type="RefSeq" id="XP_013393571.1"/>
    </source>
</evidence>
<comment type="subcellular location">
    <subcellularLocation>
        <location evidence="1">Membrane</location>
    </subcellularLocation>
</comment>
<protein>
    <submittedName>
        <fullName evidence="8 9">FMRFamide receptor</fullName>
    </submittedName>
</protein>
<feature type="transmembrane region" description="Helical" evidence="5">
    <location>
        <begin position="63"/>
        <end position="87"/>
    </location>
</feature>
<dbReference type="GO" id="GO:0016020">
    <property type="term" value="C:membrane"/>
    <property type="evidence" value="ECO:0007669"/>
    <property type="project" value="UniProtKB-SubCell"/>
</dbReference>
<evidence type="ECO:0000256" key="5">
    <source>
        <dbReference type="SAM" id="Phobius"/>
    </source>
</evidence>
<evidence type="ECO:0000259" key="6">
    <source>
        <dbReference type="PROSITE" id="PS50262"/>
    </source>
</evidence>
<dbReference type="CDD" id="cd14978">
    <property type="entry name" value="7tmA_FMRFamide_R-like"/>
    <property type="match status" value="1"/>
</dbReference>
<dbReference type="RefSeq" id="XP_013393569.1">
    <property type="nucleotide sequence ID" value="XM_013538115.1"/>
</dbReference>
<dbReference type="RefSeq" id="XP_013393571.1">
    <property type="nucleotide sequence ID" value="XM_013538117.2"/>
</dbReference>
<dbReference type="InterPro" id="IPR000276">
    <property type="entry name" value="GPCR_Rhodpsn"/>
</dbReference>
<dbReference type="RefSeq" id="XP_013393573.1">
    <property type="nucleotide sequence ID" value="XM_013538119.1"/>
</dbReference>
<feature type="domain" description="G-protein coupled receptors family 1 profile" evidence="6">
    <location>
        <begin position="43"/>
        <end position="307"/>
    </location>
</feature>
<evidence type="ECO:0000313" key="11">
    <source>
        <dbReference type="RefSeq" id="XP_013393572.1"/>
    </source>
</evidence>
<dbReference type="RefSeq" id="XP_013393574.1">
    <property type="nucleotide sequence ID" value="XM_013538120.1"/>
</dbReference>
<evidence type="ECO:0000313" key="7">
    <source>
        <dbReference type="Proteomes" id="UP000085678"/>
    </source>
</evidence>
<dbReference type="InterPro" id="IPR052954">
    <property type="entry name" value="GPCR-Ligand_Int"/>
</dbReference>
<proteinExistence type="predicted"/>
<feature type="transmembrane region" description="Helical" evidence="5">
    <location>
        <begin position="107"/>
        <end position="128"/>
    </location>
</feature>
<dbReference type="Gene3D" id="1.20.1070.10">
    <property type="entry name" value="Rhodopsin 7-helix transmembrane proteins"/>
    <property type="match status" value="1"/>
</dbReference>
<dbReference type="PROSITE" id="PS50262">
    <property type="entry name" value="G_PROTEIN_RECEP_F1_2"/>
    <property type="match status" value="1"/>
</dbReference>
<name>A0A1S3I5P4_LINAN</name>
<evidence type="ECO:0000256" key="3">
    <source>
        <dbReference type="ARBA" id="ARBA00022989"/>
    </source>
</evidence>
<dbReference type="GeneID" id="106161224"/>
<dbReference type="Pfam" id="PF00001">
    <property type="entry name" value="7tm_1"/>
    <property type="match status" value="1"/>
</dbReference>
<organism evidence="7 11">
    <name type="scientific">Lingula anatina</name>
    <name type="common">Brachiopod</name>
    <name type="synonym">Lingula unguis</name>
    <dbReference type="NCBI Taxonomy" id="7574"/>
    <lineage>
        <taxon>Eukaryota</taxon>
        <taxon>Metazoa</taxon>
        <taxon>Spiralia</taxon>
        <taxon>Lophotrochozoa</taxon>
        <taxon>Brachiopoda</taxon>
        <taxon>Linguliformea</taxon>
        <taxon>Lingulata</taxon>
        <taxon>Lingulida</taxon>
        <taxon>Linguloidea</taxon>
        <taxon>Lingulidae</taxon>
        <taxon>Lingula</taxon>
    </lineage>
</organism>
<dbReference type="PRINTS" id="PR00237">
    <property type="entry name" value="GPCRRHODOPSN"/>
</dbReference>
<dbReference type="SUPFAM" id="SSF81321">
    <property type="entry name" value="Family A G protein-coupled receptor-like"/>
    <property type="match status" value="1"/>
</dbReference>
<dbReference type="OrthoDB" id="10011262at2759"/>
<evidence type="ECO:0000313" key="13">
    <source>
        <dbReference type="RefSeq" id="XP_013393574.1"/>
    </source>
</evidence>
<feature type="transmembrane region" description="Helical" evidence="5">
    <location>
        <begin position="251"/>
        <end position="277"/>
    </location>
</feature>
<feature type="transmembrane region" description="Helical" evidence="5">
    <location>
        <begin position="28"/>
        <end position="51"/>
    </location>
</feature>
<dbReference type="PANTHER" id="PTHR46641">
    <property type="entry name" value="FMRFAMIDE RECEPTOR-RELATED"/>
    <property type="match status" value="1"/>
</dbReference>
<dbReference type="GO" id="GO:0004930">
    <property type="term" value="F:G protein-coupled receptor activity"/>
    <property type="evidence" value="ECO:0007669"/>
    <property type="project" value="InterPro"/>
</dbReference>
<dbReference type="OMA" id="HSMANTA"/>
<evidence type="ECO:0000256" key="2">
    <source>
        <dbReference type="ARBA" id="ARBA00022692"/>
    </source>
</evidence>
<evidence type="ECO:0000313" key="9">
    <source>
        <dbReference type="RefSeq" id="XP_013393570.1"/>
    </source>
</evidence>
<feature type="transmembrane region" description="Helical" evidence="5">
    <location>
        <begin position="208"/>
        <end position="230"/>
    </location>
</feature>
<dbReference type="AlphaFoldDB" id="A0A1S3I5P4"/>
<dbReference type="Proteomes" id="UP000085678">
    <property type="component" value="Unplaced"/>
</dbReference>
<keyword evidence="8 9" id="KW-0675">Receptor</keyword>